<evidence type="ECO:0000313" key="2">
    <source>
        <dbReference type="EnsemblPlants" id="EMT07296"/>
    </source>
</evidence>
<dbReference type="EnsemblPlants" id="EMT07296">
    <property type="protein sequence ID" value="EMT07296"/>
    <property type="gene ID" value="F775_23664"/>
</dbReference>
<feature type="compositionally biased region" description="Low complexity" evidence="1">
    <location>
        <begin position="1"/>
        <end position="13"/>
    </location>
</feature>
<accession>M8B000</accession>
<dbReference type="AlphaFoldDB" id="M8B000"/>
<dbReference type="Pfam" id="PF16719">
    <property type="entry name" value="SAWADEE"/>
    <property type="match status" value="1"/>
</dbReference>
<proteinExistence type="predicted"/>
<organism evidence="2">
    <name type="scientific">Aegilops tauschii</name>
    <name type="common">Tausch's goatgrass</name>
    <name type="synonym">Aegilops squarrosa</name>
    <dbReference type="NCBI Taxonomy" id="37682"/>
    <lineage>
        <taxon>Eukaryota</taxon>
        <taxon>Viridiplantae</taxon>
        <taxon>Streptophyta</taxon>
        <taxon>Embryophyta</taxon>
        <taxon>Tracheophyta</taxon>
        <taxon>Spermatophyta</taxon>
        <taxon>Magnoliopsida</taxon>
        <taxon>Liliopsida</taxon>
        <taxon>Poales</taxon>
        <taxon>Poaceae</taxon>
        <taxon>BOP clade</taxon>
        <taxon>Pooideae</taxon>
        <taxon>Triticodae</taxon>
        <taxon>Triticeae</taxon>
        <taxon>Triticinae</taxon>
        <taxon>Aegilops</taxon>
    </lineage>
</organism>
<protein>
    <submittedName>
        <fullName evidence="2">Uncharacterized protein</fullName>
    </submittedName>
</protein>
<dbReference type="InterPro" id="IPR032001">
    <property type="entry name" value="SAWADEE_dom"/>
</dbReference>
<dbReference type="PANTHER" id="PTHR36384:SF3">
    <property type="entry name" value="SAWADEE DOMAIN-CONTAINING PROTEIN"/>
    <property type="match status" value="1"/>
</dbReference>
<name>M8B000_AEGTA</name>
<dbReference type="PANTHER" id="PTHR36384">
    <property type="entry name" value="SAWADEE PROTEIN"/>
    <property type="match status" value="1"/>
</dbReference>
<dbReference type="GO" id="GO:0003682">
    <property type="term" value="F:chromatin binding"/>
    <property type="evidence" value="ECO:0007669"/>
    <property type="project" value="InterPro"/>
</dbReference>
<feature type="region of interest" description="Disordered" evidence="1">
    <location>
        <begin position="1"/>
        <end position="25"/>
    </location>
</feature>
<sequence>MPKSQQRQATVAPAPTPRRPRPGMEYRARSDEAWYPARVLVQDGWLRVMFENFLEDADEWYDPVADLASPGDVDALRARFRRESPALHDARCGDLRPGDRLCLACDIYGDADELKYYDAVLETVEKAAHGTVDGVERCACRFTVRWTEGPRRGCWDKVGVEVVCCVQESPIQDPVLTEFLDDVRNRFGEDQEATAASQEAAPTPAGSRRRYTKTLYTNCTGVRDGASLSYVPPTTFFGTTIERFDSPCIREATAAMSGPAVVVHSTCWHKGSAAAPRTLATLVIYFNIEEQTLYTLADARINLKVLEYYIVVLMLDSGF</sequence>
<evidence type="ECO:0000256" key="1">
    <source>
        <dbReference type="SAM" id="MobiDB-lite"/>
    </source>
</evidence>
<reference evidence="2" key="1">
    <citation type="submission" date="2015-06" db="UniProtKB">
        <authorList>
            <consortium name="EnsemblPlants"/>
        </authorList>
    </citation>
    <scope>IDENTIFICATION</scope>
</reference>